<protein>
    <submittedName>
        <fullName evidence="2">Uncharacterized protein</fullName>
    </submittedName>
</protein>
<feature type="region of interest" description="Disordered" evidence="1">
    <location>
        <begin position="1"/>
        <end position="28"/>
    </location>
</feature>
<accession>A0A4Y7RRA9</accession>
<feature type="region of interest" description="Disordered" evidence="1">
    <location>
        <begin position="67"/>
        <end position="115"/>
    </location>
</feature>
<evidence type="ECO:0000313" key="3">
    <source>
        <dbReference type="Proteomes" id="UP000298030"/>
    </source>
</evidence>
<organism evidence="2 3">
    <name type="scientific">Coprinellus micaceus</name>
    <name type="common">Glistening ink-cap mushroom</name>
    <name type="synonym">Coprinus micaceus</name>
    <dbReference type="NCBI Taxonomy" id="71717"/>
    <lineage>
        <taxon>Eukaryota</taxon>
        <taxon>Fungi</taxon>
        <taxon>Dikarya</taxon>
        <taxon>Basidiomycota</taxon>
        <taxon>Agaricomycotina</taxon>
        <taxon>Agaricomycetes</taxon>
        <taxon>Agaricomycetidae</taxon>
        <taxon>Agaricales</taxon>
        <taxon>Agaricineae</taxon>
        <taxon>Psathyrellaceae</taxon>
        <taxon>Coprinellus</taxon>
    </lineage>
</organism>
<dbReference type="EMBL" id="QPFP01000449">
    <property type="protein sequence ID" value="TEB11306.1"/>
    <property type="molecule type" value="Genomic_DNA"/>
</dbReference>
<sequence length="202" mass="22559">MTRRRRISRHSSRQPSVGDEGPSYNPSGNLLPYICRDLEHMRALPSSFSRFPSPQAETESFQLRHLGGGCQEAGRWRRKRPNQEPRTGFPGPSPSPSRWNPRRQTSTKGHRHALDTQMDRREEFPATNGIIYALASVARHRTIQGMFSQALSVPGVAVSLLGFLLETCFLLSKTIKATSRSDNGALPLPEQGPGATIRTTRR</sequence>
<comment type="caution">
    <text evidence="2">The sequence shown here is derived from an EMBL/GenBank/DDBJ whole genome shotgun (WGS) entry which is preliminary data.</text>
</comment>
<dbReference type="Proteomes" id="UP000298030">
    <property type="component" value="Unassembled WGS sequence"/>
</dbReference>
<name>A0A4Y7RRA9_COPMI</name>
<evidence type="ECO:0000313" key="2">
    <source>
        <dbReference type="EMBL" id="TEB11306.1"/>
    </source>
</evidence>
<reference evidence="2 3" key="1">
    <citation type="journal article" date="2019" name="Nat. Ecol. Evol.">
        <title>Megaphylogeny resolves global patterns of mushroom evolution.</title>
        <authorList>
            <person name="Varga T."/>
            <person name="Krizsan K."/>
            <person name="Foldi C."/>
            <person name="Dima B."/>
            <person name="Sanchez-Garcia M."/>
            <person name="Sanchez-Ramirez S."/>
            <person name="Szollosi G.J."/>
            <person name="Szarkandi J.G."/>
            <person name="Papp V."/>
            <person name="Albert L."/>
            <person name="Andreopoulos W."/>
            <person name="Angelini C."/>
            <person name="Antonin V."/>
            <person name="Barry K.W."/>
            <person name="Bougher N.L."/>
            <person name="Buchanan P."/>
            <person name="Buyck B."/>
            <person name="Bense V."/>
            <person name="Catcheside P."/>
            <person name="Chovatia M."/>
            <person name="Cooper J."/>
            <person name="Damon W."/>
            <person name="Desjardin D."/>
            <person name="Finy P."/>
            <person name="Geml J."/>
            <person name="Haridas S."/>
            <person name="Hughes K."/>
            <person name="Justo A."/>
            <person name="Karasinski D."/>
            <person name="Kautmanova I."/>
            <person name="Kiss B."/>
            <person name="Kocsube S."/>
            <person name="Kotiranta H."/>
            <person name="LaButti K.M."/>
            <person name="Lechner B.E."/>
            <person name="Liimatainen K."/>
            <person name="Lipzen A."/>
            <person name="Lukacs Z."/>
            <person name="Mihaltcheva S."/>
            <person name="Morgado L.N."/>
            <person name="Niskanen T."/>
            <person name="Noordeloos M.E."/>
            <person name="Ohm R.A."/>
            <person name="Ortiz-Santana B."/>
            <person name="Ovrebo C."/>
            <person name="Racz N."/>
            <person name="Riley R."/>
            <person name="Savchenko A."/>
            <person name="Shiryaev A."/>
            <person name="Soop K."/>
            <person name="Spirin V."/>
            <person name="Szebenyi C."/>
            <person name="Tomsovsky M."/>
            <person name="Tulloss R.E."/>
            <person name="Uehling J."/>
            <person name="Grigoriev I.V."/>
            <person name="Vagvolgyi C."/>
            <person name="Papp T."/>
            <person name="Martin F.M."/>
            <person name="Miettinen O."/>
            <person name="Hibbett D.S."/>
            <person name="Nagy L.G."/>
        </authorList>
    </citation>
    <scope>NUCLEOTIDE SEQUENCE [LARGE SCALE GENOMIC DNA]</scope>
    <source>
        <strain evidence="2 3">FP101781</strain>
    </source>
</reference>
<feature type="region of interest" description="Disordered" evidence="1">
    <location>
        <begin position="180"/>
        <end position="202"/>
    </location>
</feature>
<keyword evidence="3" id="KW-1185">Reference proteome</keyword>
<dbReference type="AlphaFoldDB" id="A0A4Y7RRA9"/>
<proteinExistence type="predicted"/>
<evidence type="ECO:0000256" key="1">
    <source>
        <dbReference type="SAM" id="MobiDB-lite"/>
    </source>
</evidence>
<feature type="compositionally biased region" description="Basic residues" evidence="1">
    <location>
        <begin position="1"/>
        <end position="12"/>
    </location>
</feature>
<gene>
    <name evidence="2" type="ORF">FA13DRAFT_1748708</name>
</gene>